<reference evidence="1 2" key="2">
    <citation type="submission" date="2018-11" db="EMBL/GenBank/DDBJ databases">
        <authorList>
            <consortium name="Pathogen Informatics"/>
        </authorList>
    </citation>
    <scope>NUCLEOTIDE SEQUENCE [LARGE SCALE GENOMIC DNA]</scope>
</reference>
<gene>
    <name evidence="1" type="ORF">HNAJ_LOCUS7388</name>
</gene>
<accession>A0A0R3TJV1</accession>
<dbReference type="EMBL" id="UZAE01012043">
    <property type="protein sequence ID" value="VDO03248.1"/>
    <property type="molecule type" value="Genomic_DNA"/>
</dbReference>
<reference evidence="3" key="1">
    <citation type="submission" date="2017-02" db="UniProtKB">
        <authorList>
            <consortium name="WormBaseParasite"/>
        </authorList>
    </citation>
    <scope>IDENTIFICATION</scope>
</reference>
<dbReference type="WBParaSite" id="HNAJ_0000739201-mRNA-1">
    <property type="protein sequence ID" value="HNAJ_0000739201-mRNA-1"/>
    <property type="gene ID" value="HNAJ_0000739201"/>
</dbReference>
<evidence type="ECO:0000313" key="1">
    <source>
        <dbReference type="EMBL" id="VDO03248.1"/>
    </source>
</evidence>
<protein>
    <submittedName>
        <fullName evidence="3">CA domain-containing protein</fullName>
    </submittedName>
</protein>
<evidence type="ECO:0000313" key="2">
    <source>
        <dbReference type="Proteomes" id="UP000278807"/>
    </source>
</evidence>
<keyword evidence="2" id="KW-1185">Reference proteome</keyword>
<dbReference type="AlphaFoldDB" id="A0A0R3TJV1"/>
<organism evidence="3">
    <name type="scientific">Rodentolepis nana</name>
    <name type="common">Dwarf tapeworm</name>
    <name type="synonym">Hymenolepis nana</name>
    <dbReference type="NCBI Taxonomy" id="102285"/>
    <lineage>
        <taxon>Eukaryota</taxon>
        <taxon>Metazoa</taxon>
        <taxon>Spiralia</taxon>
        <taxon>Lophotrochozoa</taxon>
        <taxon>Platyhelminthes</taxon>
        <taxon>Cestoda</taxon>
        <taxon>Eucestoda</taxon>
        <taxon>Cyclophyllidea</taxon>
        <taxon>Hymenolepididae</taxon>
        <taxon>Rodentolepis</taxon>
    </lineage>
</organism>
<sequence>MLDRNAQELIYSNEDPATYMHNNGTRTNLDLILDPSGISEHSRRKIFVDPGSGHKSVIASITIKEMN</sequence>
<evidence type="ECO:0000313" key="3">
    <source>
        <dbReference type="WBParaSite" id="HNAJ_0000739201-mRNA-1"/>
    </source>
</evidence>
<dbReference type="Proteomes" id="UP000278807">
    <property type="component" value="Unassembled WGS sequence"/>
</dbReference>
<name>A0A0R3TJV1_RODNA</name>
<proteinExistence type="predicted"/>